<dbReference type="InterPro" id="IPR014710">
    <property type="entry name" value="RmlC-like_jellyroll"/>
</dbReference>
<keyword evidence="10" id="KW-1185">Reference proteome</keyword>
<evidence type="ECO:0000256" key="1">
    <source>
        <dbReference type="ARBA" id="ARBA00022491"/>
    </source>
</evidence>
<dbReference type="PROSITE" id="PS00041">
    <property type="entry name" value="HTH_ARAC_FAMILY_1"/>
    <property type="match status" value="1"/>
</dbReference>
<dbReference type="InterPro" id="IPR018060">
    <property type="entry name" value="HTH_AraC"/>
</dbReference>
<evidence type="ECO:0000256" key="2">
    <source>
        <dbReference type="ARBA" id="ARBA00023015"/>
    </source>
</evidence>
<organism evidence="9 10">
    <name type="scientific">Streptomyces clavuligerus</name>
    <dbReference type="NCBI Taxonomy" id="1901"/>
    <lineage>
        <taxon>Bacteria</taxon>
        <taxon>Bacillati</taxon>
        <taxon>Actinomycetota</taxon>
        <taxon>Actinomycetes</taxon>
        <taxon>Kitasatosporales</taxon>
        <taxon>Streptomycetaceae</taxon>
        <taxon>Streptomyces</taxon>
    </lineage>
</organism>
<dbReference type="Pfam" id="PF02311">
    <property type="entry name" value="AraC_binding"/>
    <property type="match status" value="1"/>
</dbReference>
<evidence type="ECO:0000256" key="3">
    <source>
        <dbReference type="ARBA" id="ARBA00023125"/>
    </source>
</evidence>
<evidence type="ECO:0000313" key="10">
    <source>
        <dbReference type="Proteomes" id="UP000002357"/>
    </source>
</evidence>
<keyword evidence="3" id="KW-0238">DNA-binding</keyword>
<dbReference type="PROSITE" id="PS01124">
    <property type="entry name" value="HTH_ARAC_FAMILY_2"/>
    <property type="match status" value="1"/>
</dbReference>
<dbReference type="FunFam" id="1.10.10.60:FF:000132">
    <property type="entry name" value="AraC family transcriptional regulator"/>
    <property type="match status" value="1"/>
</dbReference>
<dbReference type="eggNOG" id="COG2207">
    <property type="taxonomic scope" value="Bacteria"/>
</dbReference>
<dbReference type="InterPro" id="IPR011051">
    <property type="entry name" value="RmlC_Cupin_sf"/>
</dbReference>
<gene>
    <name evidence="9" type="ORF">SCLAV_5400</name>
</gene>
<dbReference type="SUPFAM" id="SSF51182">
    <property type="entry name" value="RmlC-like cupins"/>
    <property type="match status" value="1"/>
</dbReference>
<dbReference type="AlphaFoldDB" id="E2Q0C4"/>
<dbReference type="InterPro" id="IPR009057">
    <property type="entry name" value="Homeodomain-like_sf"/>
</dbReference>
<dbReference type="Gene3D" id="1.10.10.60">
    <property type="entry name" value="Homeodomain-like"/>
    <property type="match status" value="1"/>
</dbReference>
<evidence type="ECO:0000256" key="6">
    <source>
        <dbReference type="ARBA" id="ARBA00079449"/>
    </source>
</evidence>
<dbReference type="EMBL" id="CM000913">
    <property type="protein sequence ID" value="EFG10467.1"/>
    <property type="molecule type" value="Genomic_DNA"/>
</dbReference>
<dbReference type="Proteomes" id="UP000002357">
    <property type="component" value="Chromosome"/>
</dbReference>
<accession>E2Q0C4</accession>
<proteinExistence type="predicted"/>
<reference evidence="9 10" key="1">
    <citation type="journal article" date="2010" name="Genome Biol. Evol.">
        <title>The sequence of a 1.8-mb bacterial linear plasmid reveals a rich evolutionary reservoir of secondary metabolic pathways.</title>
        <authorList>
            <person name="Medema M.H."/>
            <person name="Trefzer A."/>
            <person name="Kovalchuk A."/>
            <person name="van den Berg M."/>
            <person name="Mueller U."/>
            <person name="Heijne W."/>
            <person name="Wu L."/>
            <person name="Alam M.T."/>
            <person name="Ronning C.M."/>
            <person name="Nierman W.C."/>
            <person name="Bovenberg R.A.L."/>
            <person name="Breitling R."/>
            <person name="Takano E."/>
        </authorList>
    </citation>
    <scope>NUCLEOTIDE SEQUENCE [LARGE SCALE GENOMIC DNA]</scope>
    <source>
        <strain evidence="10">ATCC 27064 / DSM 738 / JCM 4710 / NBRC 13307 / NCIMB 12785 / NRRL 3585 / VKM Ac-602</strain>
    </source>
</reference>
<evidence type="ECO:0000256" key="4">
    <source>
        <dbReference type="ARBA" id="ARBA00023163"/>
    </source>
</evidence>
<feature type="domain" description="HTH araC/xylS-type" evidence="8">
    <location>
        <begin position="206"/>
        <end position="303"/>
    </location>
</feature>
<keyword evidence="1" id="KW-0678">Repressor</keyword>
<dbReference type="Gene3D" id="2.60.120.10">
    <property type="entry name" value="Jelly Rolls"/>
    <property type="match status" value="1"/>
</dbReference>
<dbReference type="SMART" id="SM00342">
    <property type="entry name" value="HTH_ARAC"/>
    <property type="match status" value="1"/>
</dbReference>
<dbReference type="SUPFAM" id="SSF46689">
    <property type="entry name" value="Homeodomain-like"/>
    <property type="match status" value="1"/>
</dbReference>
<evidence type="ECO:0000256" key="7">
    <source>
        <dbReference type="SAM" id="MobiDB-lite"/>
    </source>
</evidence>
<feature type="region of interest" description="Disordered" evidence="7">
    <location>
        <begin position="303"/>
        <end position="324"/>
    </location>
</feature>
<dbReference type="GO" id="GO:0043565">
    <property type="term" value="F:sequence-specific DNA binding"/>
    <property type="evidence" value="ECO:0007669"/>
    <property type="project" value="InterPro"/>
</dbReference>
<dbReference type="InterPro" id="IPR018062">
    <property type="entry name" value="HTH_AraC-typ_CS"/>
</dbReference>
<keyword evidence="4" id="KW-0804">Transcription</keyword>
<dbReference type="InterPro" id="IPR003313">
    <property type="entry name" value="AraC-bd"/>
</dbReference>
<dbReference type="PANTHER" id="PTHR11019:SF199">
    <property type="entry name" value="HTH-TYPE TRANSCRIPTIONAL REGULATOR NIMR"/>
    <property type="match status" value="1"/>
</dbReference>
<evidence type="ECO:0000259" key="8">
    <source>
        <dbReference type="PROSITE" id="PS01124"/>
    </source>
</evidence>
<dbReference type="PANTHER" id="PTHR11019">
    <property type="entry name" value="HTH-TYPE TRANSCRIPTIONAL REGULATOR NIMR"/>
    <property type="match status" value="1"/>
</dbReference>
<evidence type="ECO:0000313" key="9">
    <source>
        <dbReference type="EMBL" id="EFG10467.1"/>
    </source>
</evidence>
<evidence type="ECO:0000256" key="5">
    <source>
        <dbReference type="ARBA" id="ARBA00074140"/>
    </source>
</evidence>
<dbReference type="STRING" id="1901.BB341_01530"/>
<protein>
    <recommendedName>
        <fullName evidence="5">HTH-type transcriptional regulator RipA</fullName>
    </recommendedName>
    <alternativeName>
        <fullName evidence="6">Repressor of iron proteins A</fullName>
    </alternativeName>
</protein>
<keyword evidence="2" id="KW-0805">Transcription regulation</keyword>
<name>E2Q0C4_STRCL</name>
<sequence>MCAAAPDEVIDLSPNVGEGPGISPDRGTDRLLVMVQAPLGAATPGMWRREPGTVVRRTEPLPESAAAILAGSRIVPAPTEWPPHAHRLHELVWVRGGTLTSRMGDRVYTVVEGYGLWMPAGMVHEGRATAQAELFHAFFAPDRIPFAFTEPMAITMTPLLESLLTHLSCADIDGEARARAESVVFDVIRPSERQFALRLPGDPRIDAIAEALLDDPSDGRSLEEWARLLGTSDRTITRAFRQATGLPFAQWRQMLRVHRALMLLAEDIDVTTVSEVLGYAQPSSFIVAFRRVMGITPGAFSDAAAGPSGGVRNSVSRDRNSGLSTRQAEYKLHRVR</sequence>
<dbReference type="Pfam" id="PF12833">
    <property type="entry name" value="HTH_18"/>
    <property type="match status" value="1"/>
</dbReference>
<dbReference type="GO" id="GO:0003700">
    <property type="term" value="F:DNA-binding transcription factor activity"/>
    <property type="evidence" value="ECO:0007669"/>
    <property type="project" value="InterPro"/>
</dbReference>